<keyword evidence="8" id="KW-0378">Hydrolase</keyword>
<reference evidence="18" key="2">
    <citation type="submission" date="2022-01" db="EMBL/GenBank/DDBJ databases">
        <authorList>
            <person name="Yamashiro T."/>
            <person name="Shiraishi A."/>
            <person name="Satake H."/>
            <person name="Nakayama K."/>
        </authorList>
    </citation>
    <scope>NUCLEOTIDE SEQUENCE</scope>
</reference>
<evidence type="ECO:0000256" key="8">
    <source>
        <dbReference type="ARBA" id="ARBA00022801"/>
    </source>
</evidence>
<dbReference type="EMBL" id="BQNB010014959">
    <property type="protein sequence ID" value="GJT34394.1"/>
    <property type="molecule type" value="Genomic_DNA"/>
</dbReference>
<dbReference type="PROSITE" id="PS50158">
    <property type="entry name" value="ZF_CCHC"/>
    <property type="match status" value="1"/>
</dbReference>
<dbReference type="GO" id="GO:0003964">
    <property type="term" value="F:RNA-directed DNA polymerase activity"/>
    <property type="evidence" value="ECO:0007669"/>
    <property type="project" value="UniProtKB-KW"/>
</dbReference>
<name>A0ABQ5DB91_9ASTR</name>
<dbReference type="Gene3D" id="3.30.70.270">
    <property type="match status" value="1"/>
</dbReference>
<dbReference type="InterPro" id="IPR050951">
    <property type="entry name" value="Retrovirus_Pol_polyprotein"/>
</dbReference>
<dbReference type="Pfam" id="PF17921">
    <property type="entry name" value="Integrase_H2C2"/>
    <property type="match status" value="1"/>
</dbReference>
<dbReference type="InterPro" id="IPR001878">
    <property type="entry name" value="Znf_CCHC"/>
</dbReference>
<keyword evidence="9" id="KW-0460">Magnesium</keyword>
<evidence type="ECO:0000313" key="18">
    <source>
        <dbReference type="EMBL" id="GJT34394.1"/>
    </source>
</evidence>
<dbReference type="InterPro" id="IPR041588">
    <property type="entry name" value="Integrase_H2C2"/>
</dbReference>
<comment type="caution">
    <text evidence="18">The sequence shown here is derived from an EMBL/GenBank/DDBJ whole genome shotgun (WGS) entry which is preliminary data.</text>
</comment>
<dbReference type="SUPFAM" id="SSF56672">
    <property type="entry name" value="DNA/RNA polymerases"/>
    <property type="match status" value="1"/>
</dbReference>
<dbReference type="Pfam" id="PF24626">
    <property type="entry name" value="SH3_Tf2-1"/>
    <property type="match status" value="1"/>
</dbReference>
<dbReference type="Gene3D" id="3.30.420.10">
    <property type="entry name" value="Ribonuclease H-like superfamily/Ribonuclease H"/>
    <property type="match status" value="2"/>
</dbReference>
<dbReference type="InterPro" id="IPR036875">
    <property type="entry name" value="Znf_CCHC_sf"/>
</dbReference>
<evidence type="ECO:0000313" key="19">
    <source>
        <dbReference type="Proteomes" id="UP001151760"/>
    </source>
</evidence>
<evidence type="ECO:0000256" key="9">
    <source>
        <dbReference type="ARBA" id="ARBA00022842"/>
    </source>
</evidence>
<evidence type="ECO:0000256" key="14">
    <source>
        <dbReference type="ARBA" id="ARBA00023172"/>
    </source>
</evidence>
<evidence type="ECO:0000256" key="2">
    <source>
        <dbReference type="ARBA" id="ARBA00022679"/>
    </source>
</evidence>
<dbReference type="SMART" id="SM00343">
    <property type="entry name" value="ZnF_C2HC"/>
    <property type="match status" value="1"/>
</dbReference>
<evidence type="ECO:0000256" key="5">
    <source>
        <dbReference type="ARBA" id="ARBA00022723"/>
    </source>
</evidence>
<evidence type="ECO:0000256" key="7">
    <source>
        <dbReference type="ARBA" id="ARBA00022759"/>
    </source>
</evidence>
<dbReference type="InterPro" id="IPR012337">
    <property type="entry name" value="RNaseH-like_sf"/>
</dbReference>
<evidence type="ECO:0000256" key="6">
    <source>
        <dbReference type="ARBA" id="ARBA00022750"/>
    </source>
</evidence>
<evidence type="ECO:0000256" key="13">
    <source>
        <dbReference type="ARBA" id="ARBA00023125"/>
    </source>
</evidence>
<evidence type="ECO:0000256" key="1">
    <source>
        <dbReference type="ARBA" id="ARBA00022670"/>
    </source>
</evidence>
<keyword evidence="4" id="KW-0540">Nuclease</keyword>
<evidence type="ECO:0000256" key="3">
    <source>
        <dbReference type="ARBA" id="ARBA00022695"/>
    </source>
</evidence>
<feature type="domain" description="CCHC-type" evidence="17">
    <location>
        <begin position="283"/>
        <end position="297"/>
    </location>
</feature>
<evidence type="ECO:0000256" key="12">
    <source>
        <dbReference type="ARBA" id="ARBA00022932"/>
    </source>
</evidence>
<evidence type="ECO:0000256" key="10">
    <source>
        <dbReference type="ARBA" id="ARBA00022908"/>
    </source>
</evidence>
<feature type="region of interest" description="Disordered" evidence="16">
    <location>
        <begin position="226"/>
        <end position="248"/>
    </location>
</feature>
<dbReference type="InterPro" id="IPR043128">
    <property type="entry name" value="Rev_trsase/Diguanyl_cyclase"/>
</dbReference>
<protein>
    <submittedName>
        <fullName evidence="18">Reverse transcriptase domain-containing protein</fullName>
    </submittedName>
</protein>
<keyword evidence="13" id="KW-0238">DNA-binding</keyword>
<keyword evidence="6" id="KW-0064">Aspartyl protease</keyword>
<evidence type="ECO:0000256" key="4">
    <source>
        <dbReference type="ARBA" id="ARBA00022722"/>
    </source>
</evidence>
<dbReference type="Gene3D" id="1.10.340.70">
    <property type="match status" value="1"/>
</dbReference>
<organism evidence="18 19">
    <name type="scientific">Tanacetum coccineum</name>
    <dbReference type="NCBI Taxonomy" id="301880"/>
    <lineage>
        <taxon>Eukaryota</taxon>
        <taxon>Viridiplantae</taxon>
        <taxon>Streptophyta</taxon>
        <taxon>Embryophyta</taxon>
        <taxon>Tracheophyta</taxon>
        <taxon>Spermatophyta</taxon>
        <taxon>Magnoliopsida</taxon>
        <taxon>eudicotyledons</taxon>
        <taxon>Gunneridae</taxon>
        <taxon>Pentapetalae</taxon>
        <taxon>asterids</taxon>
        <taxon>campanulids</taxon>
        <taxon>Asterales</taxon>
        <taxon>Asteraceae</taxon>
        <taxon>Asteroideae</taxon>
        <taxon>Anthemideae</taxon>
        <taxon>Anthemidinae</taxon>
        <taxon>Tanacetum</taxon>
    </lineage>
</organism>
<keyword evidence="5" id="KW-0479">Metal-binding</keyword>
<dbReference type="InterPro" id="IPR036397">
    <property type="entry name" value="RNaseH_sf"/>
</dbReference>
<dbReference type="SUPFAM" id="SSF53098">
    <property type="entry name" value="Ribonuclease H-like"/>
    <property type="match status" value="1"/>
</dbReference>
<keyword evidence="11 18" id="KW-0695">RNA-directed DNA polymerase</keyword>
<dbReference type="SUPFAM" id="SSF57756">
    <property type="entry name" value="Retrovirus zinc finger-like domains"/>
    <property type="match status" value="1"/>
</dbReference>
<keyword evidence="3" id="KW-0548">Nucleotidyltransferase</keyword>
<dbReference type="Proteomes" id="UP001151760">
    <property type="component" value="Unassembled WGS sequence"/>
</dbReference>
<evidence type="ECO:0000256" key="15">
    <source>
        <dbReference type="PROSITE-ProRule" id="PRU00047"/>
    </source>
</evidence>
<evidence type="ECO:0000259" key="17">
    <source>
        <dbReference type="PROSITE" id="PS50158"/>
    </source>
</evidence>
<dbReference type="Pfam" id="PF00098">
    <property type="entry name" value="zf-CCHC"/>
    <property type="match status" value="1"/>
</dbReference>
<proteinExistence type="predicted"/>
<keyword evidence="15" id="KW-0863">Zinc-finger</keyword>
<dbReference type="Gene3D" id="4.10.60.10">
    <property type="entry name" value="Zinc finger, CCHC-type"/>
    <property type="match status" value="1"/>
</dbReference>
<dbReference type="InterPro" id="IPR005162">
    <property type="entry name" value="Retrotrans_gag_dom"/>
</dbReference>
<evidence type="ECO:0000256" key="16">
    <source>
        <dbReference type="SAM" id="MobiDB-lite"/>
    </source>
</evidence>
<dbReference type="InterPro" id="IPR041373">
    <property type="entry name" value="RT_RNaseH"/>
</dbReference>
<dbReference type="Pfam" id="PF17917">
    <property type="entry name" value="RT_RNaseH"/>
    <property type="match status" value="1"/>
</dbReference>
<feature type="compositionally biased region" description="Basic and acidic residues" evidence="16">
    <location>
        <begin position="226"/>
        <end position="243"/>
    </location>
</feature>
<keyword evidence="19" id="KW-1185">Reference proteome</keyword>
<keyword evidence="10" id="KW-0229">DNA integration</keyword>
<dbReference type="CDD" id="cd09274">
    <property type="entry name" value="RNase_HI_RT_Ty3"/>
    <property type="match status" value="1"/>
</dbReference>
<dbReference type="Pfam" id="PF03732">
    <property type="entry name" value="Retrotrans_gag"/>
    <property type="match status" value="1"/>
</dbReference>
<sequence length="1019" mass="116089">MAPSRRSGNNDNNNNENPDIAAIIVQQLQTILPQIDTQVTNNVNNANNGNGGNGGGGNGNVLTRWIEKMENVIDISGCAENQKVRYAASSLVNKALTWWNTQVQARGREAAMAMTWNDFKALMVEEFCPSNEMEKLENEFCNHKMVGANHAAYTDRFHELDKLVPHLVTLESSHIKRYIAGLAPEIRGMLRATQPITIQNAILRAGILTDEAISCGTLTNGCDKRKGVEESSKTRGSWKDNKKAKTGTGFMATAPTRNEFVGSNPKCSKCYTFHPENRPCNVCFNCQKPGHFARDCRAPVRQVALVNAVRMSNNSRMCYECAEITKAMETKLEEELSTYIVNPGYVIEVVDGKKVEVDRIIRDYKLELGGCDWYCHEKVVEIYGRGMVGSFKVSFEDVVFQEDLSGCPLPTTSYKSCKTRVSYDLVISMRVSAGGDLFKKKDGSKEKLCAKFSKCEFWLQEVHFLGHVVNQNGIHMDPSKIEAYVWGVEQEEAFQTLKDNLCDAPILTLPDGVEDFVVYCDASNQGLGCVLMKRGKVITYASIHEKNYTTHDLELGAVVFTLKTLSHYLYGTKSVIYTDHKSLQHIFDQKELNMRQRRWIELFSDYECEIRYHPGKANVMADALSRKERLKPRRQMEKKEGESLYFMDRLWVPLVGSVRTMIMDEAHISKYYVHPGGDKMYHDLCDMYWWPGMKRDIATYVSKCLTCLKVKAKHQRASGFTGNYLRYLNGKLDRSSMDFITKLPRSKSGHDTIWVIVDRLTKSAHFLPIREDYSTERLAKIYIDEIVARHGVPVLDMSTAYHPQTDGQSERMIQTLEDMLRAYVIDLVVSWECSSTIAKSPILWAKIGESSLIGPELVQETTNKAMLIKEKLKSARDRQKSYADNRGKPLEFEGKLALRYVGPFEILKRISLVAYQLRLLEELSRVHDTFHVSNLKKCLADASFHVPLGKIKVDKTLRFVEEPVEIMDRKVKRLKHSKISLVKVHWNSKRGPEFTWEREDYIKSKYPQLFVDRADESAS</sequence>
<accession>A0ABQ5DB91</accession>
<keyword evidence="12" id="KW-0239">DNA-directed DNA polymerase</keyword>
<gene>
    <name evidence="18" type="ORF">Tco_0924813</name>
</gene>
<keyword evidence="7" id="KW-0255">Endonuclease</keyword>
<dbReference type="InterPro" id="IPR056924">
    <property type="entry name" value="SH3_Tf2-1"/>
</dbReference>
<evidence type="ECO:0000256" key="11">
    <source>
        <dbReference type="ARBA" id="ARBA00022918"/>
    </source>
</evidence>
<dbReference type="InterPro" id="IPR043502">
    <property type="entry name" value="DNA/RNA_pol_sf"/>
</dbReference>
<keyword evidence="15" id="KW-0862">Zinc</keyword>
<keyword evidence="2" id="KW-0808">Transferase</keyword>
<dbReference type="PANTHER" id="PTHR37984">
    <property type="entry name" value="PROTEIN CBG26694"/>
    <property type="match status" value="1"/>
</dbReference>
<dbReference type="PANTHER" id="PTHR37984:SF5">
    <property type="entry name" value="PROTEIN NYNRIN-LIKE"/>
    <property type="match status" value="1"/>
</dbReference>
<reference evidence="18" key="1">
    <citation type="journal article" date="2022" name="Int. J. Mol. Sci.">
        <title>Draft Genome of Tanacetum Coccineum: Genomic Comparison of Closely Related Tanacetum-Family Plants.</title>
        <authorList>
            <person name="Yamashiro T."/>
            <person name="Shiraishi A."/>
            <person name="Nakayama K."/>
            <person name="Satake H."/>
        </authorList>
    </citation>
    <scope>NUCLEOTIDE SEQUENCE</scope>
</reference>
<keyword evidence="14" id="KW-0233">DNA recombination</keyword>
<keyword evidence="1" id="KW-0645">Protease</keyword>